<dbReference type="GO" id="GO:0044781">
    <property type="term" value="P:bacterial-type flagellum organization"/>
    <property type="evidence" value="ECO:0007669"/>
    <property type="project" value="InterPro"/>
</dbReference>
<evidence type="ECO:0000313" key="7">
    <source>
        <dbReference type="EMBL" id="HIS35820.1"/>
    </source>
</evidence>
<dbReference type="Proteomes" id="UP000823928">
    <property type="component" value="Unassembled WGS sequence"/>
</dbReference>
<reference evidence="7" key="2">
    <citation type="journal article" date="2021" name="PeerJ">
        <title>Extensive microbial diversity within the chicken gut microbiome revealed by metagenomics and culture.</title>
        <authorList>
            <person name="Gilroy R."/>
            <person name="Ravi A."/>
            <person name="Getino M."/>
            <person name="Pursley I."/>
            <person name="Horton D.L."/>
            <person name="Alikhan N.F."/>
            <person name="Baker D."/>
            <person name="Gharbi K."/>
            <person name="Hall N."/>
            <person name="Watson M."/>
            <person name="Adriaenssens E.M."/>
            <person name="Foster-Nyarko E."/>
            <person name="Jarju S."/>
            <person name="Secka A."/>
            <person name="Antonio M."/>
            <person name="Oren A."/>
            <person name="Chaudhuri R.R."/>
            <person name="La Ragione R."/>
            <person name="Hildebrand F."/>
            <person name="Pallen M.J."/>
        </authorList>
    </citation>
    <scope>NUCLEOTIDE SEQUENCE</scope>
    <source>
        <strain evidence="7">6276</strain>
    </source>
</reference>
<proteinExistence type="predicted"/>
<accession>A0A9D1EYG6</accession>
<sequence length="130" mass="14388">MGGYLVNFAVYTMAMIGLIFFALMMYKKFAIGGDCSKKSGFLGVEESISIAPRKNLYVVRAGNERFLIAGDVDKTTLISKLDDGFEHRIDNQPRRESPVSAASIDDLPVISAFPKKGNNVLHNMVRKINN</sequence>
<dbReference type="InterPro" id="IPR022781">
    <property type="entry name" value="Flagellar_biosynth_FliO"/>
</dbReference>
<name>A0A9D1EYG6_9BACT</name>
<organism evidence="7 8">
    <name type="scientific">Candidatus Scatousia excrementigallinarum</name>
    <dbReference type="NCBI Taxonomy" id="2840935"/>
    <lineage>
        <taxon>Bacteria</taxon>
        <taxon>Candidatus Scatousia</taxon>
    </lineage>
</organism>
<dbReference type="Pfam" id="PF04347">
    <property type="entry name" value="FliO"/>
    <property type="match status" value="1"/>
</dbReference>
<comment type="caution">
    <text evidence="7">The sequence shown here is derived from an EMBL/GenBank/DDBJ whole genome shotgun (WGS) entry which is preliminary data.</text>
</comment>
<keyword evidence="4 6" id="KW-1133">Transmembrane helix</keyword>
<reference evidence="7" key="1">
    <citation type="submission" date="2020-10" db="EMBL/GenBank/DDBJ databases">
        <authorList>
            <person name="Gilroy R."/>
        </authorList>
    </citation>
    <scope>NUCLEOTIDE SEQUENCE</scope>
    <source>
        <strain evidence="7">6276</strain>
    </source>
</reference>
<gene>
    <name evidence="7" type="ORF">IAC10_04225</name>
</gene>
<comment type="subcellular location">
    <subcellularLocation>
        <location evidence="1">Cell membrane</location>
    </subcellularLocation>
</comment>
<evidence type="ECO:0000256" key="5">
    <source>
        <dbReference type="ARBA" id="ARBA00023136"/>
    </source>
</evidence>
<evidence type="ECO:0000313" key="8">
    <source>
        <dbReference type="Proteomes" id="UP000823928"/>
    </source>
</evidence>
<dbReference type="EMBL" id="DVIU01000086">
    <property type="protein sequence ID" value="HIS35820.1"/>
    <property type="molecule type" value="Genomic_DNA"/>
</dbReference>
<keyword evidence="3 6" id="KW-0812">Transmembrane</keyword>
<feature type="transmembrane region" description="Helical" evidence="6">
    <location>
        <begin position="6"/>
        <end position="26"/>
    </location>
</feature>
<evidence type="ECO:0000256" key="2">
    <source>
        <dbReference type="ARBA" id="ARBA00022475"/>
    </source>
</evidence>
<keyword evidence="5 6" id="KW-0472">Membrane</keyword>
<keyword evidence="2" id="KW-1003">Cell membrane</keyword>
<evidence type="ECO:0000256" key="4">
    <source>
        <dbReference type="ARBA" id="ARBA00022989"/>
    </source>
</evidence>
<evidence type="ECO:0000256" key="6">
    <source>
        <dbReference type="SAM" id="Phobius"/>
    </source>
</evidence>
<protein>
    <submittedName>
        <fullName evidence="7">FliO/MopB family protein</fullName>
    </submittedName>
</protein>
<dbReference type="AlphaFoldDB" id="A0A9D1EYG6"/>
<evidence type="ECO:0000256" key="3">
    <source>
        <dbReference type="ARBA" id="ARBA00022692"/>
    </source>
</evidence>
<evidence type="ECO:0000256" key="1">
    <source>
        <dbReference type="ARBA" id="ARBA00004236"/>
    </source>
</evidence>
<dbReference type="GO" id="GO:0016020">
    <property type="term" value="C:membrane"/>
    <property type="evidence" value="ECO:0007669"/>
    <property type="project" value="InterPro"/>
</dbReference>